<accession>A0A7J6W901</accession>
<dbReference type="GO" id="GO:0006886">
    <property type="term" value="P:intracellular protein transport"/>
    <property type="evidence" value="ECO:0007669"/>
    <property type="project" value="InterPro"/>
</dbReference>
<dbReference type="GO" id="GO:0003779">
    <property type="term" value="F:actin binding"/>
    <property type="evidence" value="ECO:0007669"/>
    <property type="project" value="TreeGrafter"/>
</dbReference>
<dbReference type="PANTHER" id="PTHR12811:SF0">
    <property type="entry name" value="VACUOLAR PROTEIN SORTING-ASSOCIATED PROTEIN 16 HOMOLOG"/>
    <property type="match status" value="1"/>
</dbReference>
<proteinExistence type="predicted"/>
<dbReference type="GO" id="GO:0005765">
    <property type="term" value="C:lysosomal membrane"/>
    <property type="evidence" value="ECO:0007669"/>
    <property type="project" value="TreeGrafter"/>
</dbReference>
<name>A0A7J6W901_THATH</name>
<dbReference type="GO" id="GO:0030897">
    <property type="term" value="C:HOPS complex"/>
    <property type="evidence" value="ECO:0007669"/>
    <property type="project" value="TreeGrafter"/>
</dbReference>
<evidence type="ECO:0000313" key="2">
    <source>
        <dbReference type="EMBL" id="KAF5192865.1"/>
    </source>
</evidence>
<evidence type="ECO:0000259" key="1">
    <source>
        <dbReference type="Pfam" id="PF04841"/>
    </source>
</evidence>
<evidence type="ECO:0000313" key="3">
    <source>
        <dbReference type="Proteomes" id="UP000554482"/>
    </source>
</evidence>
<dbReference type="EMBL" id="JABWDY010020834">
    <property type="protein sequence ID" value="KAF5192865.1"/>
    <property type="molecule type" value="Genomic_DNA"/>
</dbReference>
<dbReference type="Pfam" id="PF04841">
    <property type="entry name" value="Vps16_N"/>
    <property type="match status" value="1"/>
</dbReference>
<dbReference type="OrthoDB" id="1739726at2759"/>
<dbReference type="GO" id="GO:0005768">
    <property type="term" value="C:endosome"/>
    <property type="evidence" value="ECO:0007669"/>
    <property type="project" value="TreeGrafter"/>
</dbReference>
<dbReference type="PANTHER" id="PTHR12811">
    <property type="entry name" value="VACUOLAR PROTEIN SORTING VPS16"/>
    <property type="match status" value="1"/>
</dbReference>
<sequence>SALPPEQIAWCGMHSVLLYWDDVLLMVGPYGDPVRYFYDEPVKLIPECDGVRILSNTSMEFLHIVPDSTVSIFKIGSTEPAALLYDALDHFDKRSAKVCFLCRYESFLVIQFRKYLLFRYANPFLMLYQNFAQQGRYINCVECIICKYRFISSTSEFIKSRLS</sequence>
<feature type="non-terminal residue" evidence="2">
    <location>
        <position position="1"/>
    </location>
</feature>
<dbReference type="GO" id="GO:0016197">
    <property type="term" value="P:endosomal transport"/>
    <property type="evidence" value="ECO:0007669"/>
    <property type="project" value="TreeGrafter"/>
</dbReference>
<keyword evidence="3" id="KW-1185">Reference proteome</keyword>
<gene>
    <name evidence="2" type="ORF">FRX31_017548</name>
</gene>
<dbReference type="InterPro" id="IPR016534">
    <property type="entry name" value="VPS16"/>
</dbReference>
<dbReference type="Proteomes" id="UP000554482">
    <property type="component" value="Unassembled WGS sequence"/>
</dbReference>
<dbReference type="AlphaFoldDB" id="A0A7J6W901"/>
<dbReference type="InterPro" id="IPR006926">
    <property type="entry name" value="Vps16_N"/>
</dbReference>
<organism evidence="2 3">
    <name type="scientific">Thalictrum thalictroides</name>
    <name type="common">Rue-anemone</name>
    <name type="synonym">Anemone thalictroides</name>
    <dbReference type="NCBI Taxonomy" id="46969"/>
    <lineage>
        <taxon>Eukaryota</taxon>
        <taxon>Viridiplantae</taxon>
        <taxon>Streptophyta</taxon>
        <taxon>Embryophyta</taxon>
        <taxon>Tracheophyta</taxon>
        <taxon>Spermatophyta</taxon>
        <taxon>Magnoliopsida</taxon>
        <taxon>Ranunculales</taxon>
        <taxon>Ranunculaceae</taxon>
        <taxon>Thalictroideae</taxon>
        <taxon>Thalictrum</taxon>
    </lineage>
</organism>
<dbReference type="GO" id="GO:0042144">
    <property type="term" value="P:vacuole fusion, non-autophagic"/>
    <property type="evidence" value="ECO:0007669"/>
    <property type="project" value="TreeGrafter"/>
</dbReference>
<feature type="domain" description="Vps16 N-terminal" evidence="1">
    <location>
        <begin position="4"/>
        <end position="97"/>
    </location>
</feature>
<protein>
    <submittedName>
        <fullName evidence="2">Vacuoleless1</fullName>
    </submittedName>
</protein>
<comment type="caution">
    <text evidence="2">The sequence shown here is derived from an EMBL/GenBank/DDBJ whole genome shotgun (WGS) entry which is preliminary data.</text>
</comment>
<reference evidence="2 3" key="1">
    <citation type="submission" date="2020-06" db="EMBL/GenBank/DDBJ databases">
        <title>Transcriptomic and genomic resources for Thalictrum thalictroides and T. hernandezii: Facilitating candidate gene discovery in an emerging model plant lineage.</title>
        <authorList>
            <person name="Arias T."/>
            <person name="Riano-Pachon D.M."/>
            <person name="Di Stilio V.S."/>
        </authorList>
    </citation>
    <scope>NUCLEOTIDE SEQUENCE [LARGE SCALE GENOMIC DNA]</scope>
    <source>
        <strain evidence="3">cv. WT478/WT964</strain>
        <tissue evidence="2">Leaves</tissue>
    </source>
</reference>